<protein>
    <submittedName>
        <fullName evidence="2">Putative secreted protein</fullName>
    </submittedName>
</protein>
<name>A0A2M4C6S0_9DIPT</name>
<feature type="signal peptide" evidence="1">
    <location>
        <begin position="1"/>
        <end position="16"/>
    </location>
</feature>
<organism evidence="2">
    <name type="scientific">Anopheles marajoara</name>
    <dbReference type="NCBI Taxonomy" id="58244"/>
    <lineage>
        <taxon>Eukaryota</taxon>
        <taxon>Metazoa</taxon>
        <taxon>Ecdysozoa</taxon>
        <taxon>Arthropoda</taxon>
        <taxon>Hexapoda</taxon>
        <taxon>Insecta</taxon>
        <taxon>Pterygota</taxon>
        <taxon>Neoptera</taxon>
        <taxon>Endopterygota</taxon>
        <taxon>Diptera</taxon>
        <taxon>Nematocera</taxon>
        <taxon>Culicoidea</taxon>
        <taxon>Culicidae</taxon>
        <taxon>Anophelinae</taxon>
        <taxon>Anopheles</taxon>
    </lineage>
</organism>
<feature type="chain" id="PRO_5014960566" evidence="1">
    <location>
        <begin position="17"/>
        <end position="133"/>
    </location>
</feature>
<evidence type="ECO:0000256" key="1">
    <source>
        <dbReference type="SAM" id="SignalP"/>
    </source>
</evidence>
<reference evidence="2" key="1">
    <citation type="submission" date="2018-01" db="EMBL/GenBank/DDBJ databases">
        <title>An insight into the sialome of Amazonian anophelines.</title>
        <authorList>
            <person name="Ribeiro J.M."/>
            <person name="Scarpassa V."/>
            <person name="Calvo E."/>
        </authorList>
    </citation>
    <scope>NUCLEOTIDE SEQUENCE</scope>
    <source>
        <tissue evidence="2">Salivary glands</tissue>
    </source>
</reference>
<accession>A0A2M4C6S0</accession>
<dbReference type="AlphaFoldDB" id="A0A2M4C6S0"/>
<dbReference type="EMBL" id="GGFJ01011891">
    <property type="protein sequence ID" value="MBW61032.1"/>
    <property type="molecule type" value="Transcribed_RNA"/>
</dbReference>
<proteinExistence type="predicted"/>
<evidence type="ECO:0000313" key="2">
    <source>
        <dbReference type="EMBL" id="MBW61032.1"/>
    </source>
</evidence>
<sequence length="133" mass="15609">MVACFDFFFLLLSICATKLLHDARTHECTFHTPSRYAYSIRVVVVVLQQHVVLPISHRFKKENQNVRSTAVRRCHNYCVLGQVLLSPRSREKPCYCWRQQQWPDFREGCDRLAPGRHSTTQDTNTRNCCCCCR</sequence>
<keyword evidence="1" id="KW-0732">Signal</keyword>